<evidence type="ECO:0000313" key="2">
    <source>
        <dbReference type="EMBL" id="CAG7716073.1"/>
    </source>
</evidence>
<dbReference type="OrthoDB" id="2386367at2759"/>
<feature type="domain" description="SNTX MACPF/CDC-like" evidence="1">
    <location>
        <begin position="5"/>
        <end position="101"/>
    </location>
</feature>
<gene>
    <name evidence="2" type="ORF">AFUS01_LOCUS5603</name>
</gene>
<dbReference type="AlphaFoldDB" id="A0A8J2NNG8"/>
<organism evidence="2 3">
    <name type="scientific">Allacma fusca</name>
    <dbReference type="NCBI Taxonomy" id="39272"/>
    <lineage>
        <taxon>Eukaryota</taxon>
        <taxon>Metazoa</taxon>
        <taxon>Ecdysozoa</taxon>
        <taxon>Arthropoda</taxon>
        <taxon>Hexapoda</taxon>
        <taxon>Collembola</taxon>
        <taxon>Symphypleona</taxon>
        <taxon>Sminthuridae</taxon>
        <taxon>Allacma</taxon>
    </lineage>
</organism>
<keyword evidence="3" id="KW-1185">Reference proteome</keyword>
<protein>
    <recommendedName>
        <fullName evidence="1">SNTX MACPF/CDC-like domain-containing protein</fullName>
    </recommendedName>
</protein>
<dbReference type="Proteomes" id="UP000708208">
    <property type="component" value="Unassembled WGS sequence"/>
</dbReference>
<evidence type="ECO:0000259" key="1">
    <source>
        <dbReference type="Pfam" id="PF24674"/>
    </source>
</evidence>
<comment type="caution">
    <text evidence="2">The sequence shown here is derived from an EMBL/GenBank/DDBJ whole genome shotgun (WGS) entry which is preliminary data.</text>
</comment>
<name>A0A8J2NNG8_9HEXA</name>
<feature type="non-terminal residue" evidence="2">
    <location>
        <position position="101"/>
    </location>
</feature>
<dbReference type="EMBL" id="CAJVCH010035721">
    <property type="protein sequence ID" value="CAG7716073.1"/>
    <property type="molecule type" value="Genomic_DNA"/>
</dbReference>
<sequence length="101" mass="10908">ICTKIEELSIFNDALKECIELDALQQEATHVVVGISWGANLMVTAEYSNEENEDTKEISGALQAKLNVIAVQISGKGDVDYGKGGSSKVKEFSLNIYGDVL</sequence>
<dbReference type="InterPro" id="IPR056072">
    <property type="entry name" value="SNTX_MACPF/CDC-like_dom"/>
</dbReference>
<reference evidence="2" key="1">
    <citation type="submission" date="2021-06" db="EMBL/GenBank/DDBJ databases">
        <authorList>
            <person name="Hodson N. C."/>
            <person name="Mongue J. A."/>
            <person name="Jaron S. K."/>
        </authorList>
    </citation>
    <scope>NUCLEOTIDE SEQUENCE</scope>
</reference>
<accession>A0A8J2NNG8</accession>
<evidence type="ECO:0000313" key="3">
    <source>
        <dbReference type="Proteomes" id="UP000708208"/>
    </source>
</evidence>
<proteinExistence type="predicted"/>
<feature type="non-terminal residue" evidence="2">
    <location>
        <position position="1"/>
    </location>
</feature>
<dbReference type="Pfam" id="PF24674">
    <property type="entry name" value="MACPF_SNTX"/>
    <property type="match status" value="1"/>
</dbReference>